<dbReference type="Gene3D" id="3.70.10.10">
    <property type="match status" value="1"/>
</dbReference>
<dbReference type="InterPro" id="IPR003021">
    <property type="entry name" value="Rad1_Rec1_Rad17"/>
</dbReference>
<evidence type="ECO:0000313" key="9">
    <source>
        <dbReference type="Proteomes" id="UP000281549"/>
    </source>
</evidence>
<keyword evidence="5" id="KW-0539">Nucleus</keyword>
<dbReference type="GO" id="GO:0000077">
    <property type="term" value="P:DNA damage checkpoint signaling"/>
    <property type="evidence" value="ECO:0007669"/>
    <property type="project" value="InterPro"/>
</dbReference>
<reference evidence="6 8" key="1">
    <citation type="journal article" date="2013" name="Curr. Biol.">
        <title>Shared signatures of parasitism and phylogenomics unite Cryptomycota and microsporidia.</title>
        <authorList>
            <person name="James T.Y."/>
            <person name="Pelin A."/>
            <person name="Bonen L."/>
            <person name="Ahrendt S."/>
            <person name="Sain D."/>
            <person name="Corradi N."/>
            <person name="Stajich J.E."/>
        </authorList>
    </citation>
    <scope>NUCLEOTIDE SEQUENCE [LARGE SCALE GENOMIC DNA]</scope>
    <source>
        <strain evidence="6 8">CSF55</strain>
        <strain evidence="6 8">CSF55</strain>
    </source>
</reference>
<reference evidence="9" key="2">
    <citation type="journal article" date="2018" name="Nat. Microbiol.">
        <title>Leveraging single-cell genomics to expand the fungal tree of life.</title>
        <authorList>
            <person name="Ahrendt S.R."/>
            <person name="Quandt C.A."/>
            <person name="Ciobanu D."/>
            <person name="Clum A."/>
            <person name="Salamov A."/>
            <person name="Andreopoulos B."/>
            <person name="Cheng J.F."/>
            <person name="Woyke T."/>
            <person name="Pelin A."/>
            <person name="Henrissat B."/>
            <person name="Reynolds N.K."/>
            <person name="Benny G.L."/>
            <person name="Smith M.E."/>
            <person name="James T.Y."/>
            <person name="Grigoriev I.V."/>
        </authorList>
    </citation>
    <scope>NUCLEOTIDE SEQUENCE [LARGE SCALE GENOMIC DNA]</scope>
    <source>
        <strain evidence="9">CSF55</strain>
    </source>
</reference>
<dbReference type="PRINTS" id="PR01245">
    <property type="entry name" value="RAD1REC1"/>
</dbReference>
<evidence type="ECO:0000313" key="8">
    <source>
        <dbReference type="Proteomes" id="UP000030755"/>
    </source>
</evidence>
<dbReference type="Proteomes" id="UP000030755">
    <property type="component" value="Unassembled WGS sequence"/>
</dbReference>
<organism evidence="6 8">
    <name type="scientific">Rozella allomycis (strain CSF55)</name>
    <dbReference type="NCBI Taxonomy" id="988480"/>
    <lineage>
        <taxon>Eukaryota</taxon>
        <taxon>Fungi</taxon>
        <taxon>Fungi incertae sedis</taxon>
        <taxon>Cryptomycota</taxon>
        <taxon>Cryptomycota incertae sedis</taxon>
        <taxon>Rozella</taxon>
    </lineage>
</organism>
<dbReference type="AlphaFoldDB" id="A0A075AVY9"/>
<dbReference type="Proteomes" id="UP000281549">
    <property type="component" value="Unassembled WGS sequence"/>
</dbReference>
<dbReference type="GO" id="GO:0006281">
    <property type="term" value="P:DNA repair"/>
    <property type="evidence" value="ECO:0007669"/>
    <property type="project" value="UniProtKB-KW"/>
</dbReference>
<comment type="similarity">
    <text evidence="2">Belongs to the rad1 family.</text>
</comment>
<keyword evidence="3" id="KW-0227">DNA damage</keyword>
<accession>A0A075AVY9</accession>
<dbReference type="PANTHER" id="PTHR10870">
    <property type="entry name" value="CELL CYCLE CHECKPOINT PROTEIN RAD1"/>
    <property type="match status" value="1"/>
</dbReference>
<dbReference type="PANTHER" id="PTHR10870:SF0">
    <property type="entry name" value="CELL CYCLE CHECKPOINT PROTEIN RAD1"/>
    <property type="match status" value="1"/>
</dbReference>
<evidence type="ECO:0000256" key="2">
    <source>
        <dbReference type="ARBA" id="ARBA00010991"/>
    </source>
</evidence>
<dbReference type="Pfam" id="PF02144">
    <property type="entry name" value="Rad1"/>
    <property type="match status" value="1"/>
</dbReference>
<dbReference type="InterPro" id="IPR046938">
    <property type="entry name" value="DNA_clamp_sf"/>
</dbReference>
<evidence type="ECO:0000256" key="3">
    <source>
        <dbReference type="ARBA" id="ARBA00022763"/>
    </source>
</evidence>
<dbReference type="GO" id="GO:0030896">
    <property type="term" value="C:checkpoint clamp complex"/>
    <property type="evidence" value="ECO:0007669"/>
    <property type="project" value="TreeGrafter"/>
</dbReference>
<evidence type="ECO:0000313" key="6">
    <source>
        <dbReference type="EMBL" id="EPZ32679.1"/>
    </source>
</evidence>
<evidence type="ECO:0000256" key="5">
    <source>
        <dbReference type="ARBA" id="ARBA00023242"/>
    </source>
</evidence>
<dbReference type="EMBL" id="KE561122">
    <property type="protein sequence ID" value="EPZ32679.1"/>
    <property type="molecule type" value="Genomic_DNA"/>
</dbReference>
<name>A0A075AVY9_ROZAC</name>
<proteinExistence type="inferred from homology"/>
<dbReference type="STRING" id="988480.A0A075AVY9"/>
<evidence type="ECO:0000256" key="1">
    <source>
        <dbReference type="ARBA" id="ARBA00004123"/>
    </source>
</evidence>
<evidence type="ECO:0000313" key="7">
    <source>
        <dbReference type="EMBL" id="RKP19494.1"/>
    </source>
</evidence>
<dbReference type="SUPFAM" id="SSF55979">
    <property type="entry name" value="DNA clamp"/>
    <property type="match status" value="1"/>
</dbReference>
<keyword evidence="4" id="KW-0234">DNA repair</keyword>
<dbReference type="EMBL" id="ML005213">
    <property type="protein sequence ID" value="RKP19494.1"/>
    <property type="molecule type" value="Genomic_DNA"/>
</dbReference>
<gene>
    <name evidence="6" type="ORF">O9G_003807</name>
    <name evidence="7" type="ORF">ROZALSC1DRAFT_28915</name>
</gene>
<dbReference type="HOGENOM" id="CLU_1511423_0_0_1"/>
<evidence type="ECO:0000256" key="4">
    <source>
        <dbReference type="ARBA" id="ARBA00023204"/>
    </source>
</evidence>
<keyword evidence="8" id="KW-1185">Reference proteome</keyword>
<protein>
    <submittedName>
        <fullName evidence="6">Uncharacterized protein</fullName>
    </submittedName>
</protein>
<comment type="subcellular location">
    <subcellularLocation>
        <location evidence="1">Nucleus</location>
    </subcellularLocation>
</comment>
<reference evidence="7" key="3">
    <citation type="submission" date="2018-08" db="EMBL/GenBank/DDBJ databases">
        <title>Leveraging single-cell genomics to expand the Fungal Tree of Life.</title>
        <authorList>
            <consortium name="DOE Joint Genome Institute"/>
            <person name="Ahrendt S.R."/>
            <person name="Quandt C.A."/>
            <person name="Ciobanu D."/>
            <person name="Clum A."/>
            <person name="Salamov A."/>
            <person name="Andreopoulos B."/>
            <person name="Cheng J.-F."/>
            <person name="Woyke T."/>
            <person name="Pelin A."/>
            <person name="Henrissat B."/>
            <person name="Reynolds N."/>
            <person name="Benny G.L."/>
            <person name="Smith M.E."/>
            <person name="James T.Y."/>
            <person name="Grigoriev I.V."/>
        </authorList>
    </citation>
    <scope>NUCLEOTIDE SEQUENCE</scope>
    <source>
        <strain evidence="7">CSF55</strain>
    </source>
</reference>
<sequence>MGVLSLGAFRMGWRGPGSDVFLSCEYDHCVCSADLCTFDENDIDFDIERPDNYCRIVCKADWFKKLISEIPVNTDILTFILSPGDISLTLEGIGPSGSTKIEIRRSCPHIDGVIVPARFEQSWYYFTNLASYCNKIATLANKIAITFSEQGTLSIQFMVPFNSHNCFLEIMCSSLEDT</sequence>